<evidence type="ECO:0000256" key="1">
    <source>
        <dbReference type="ARBA" id="ARBA00022741"/>
    </source>
</evidence>
<dbReference type="GO" id="GO:0043565">
    <property type="term" value="F:sequence-specific DNA binding"/>
    <property type="evidence" value="ECO:0007669"/>
    <property type="project" value="InterPro"/>
</dbReference>
<evidence type="ECO:0000256" key="5">
    <source>
        <dbReference type="ARBA" id="ARBA00023163"/>
    </source>
</evidence>
<dbReference type="AlphaFoldDB" id="A0A4P2Q2Z1"/>
<organism evidence="10 11">
    <name type="scientific">Sorangium cellulosum</name>
    <name type="common">Polyangium cellulosum</name>
    <dbReference type="NCBI Taxonomy" id="56"/>
    <lineage>
        <taxon>Bacteria</taxon>
        <taxon>Pseudomonadati</taxon>
        <taxon>Myxococcota</taxon>
        <taxon>Polyangia</taxon>
        <taxon>Polyangiales</taxon>
        <taxon>Polyangiaceae</taxon>
        <taxon>Sorangium</taxon>
    </lineage>
</organism>
<name>A0A4P2Q2Z1_SORCE</name>
<protein>
    <submittedName>
        <fullName evidence="10">Fis family transcriptional regulator</fullName>
    </submittedName>
</protein>
<dbReference type="Pfam" id="PF00072">
    <property type="entry name" value="Response_reg"/>
    <property type="match status" value="1"/>
</dbReference>
<evidence type="ECO:0000259" key="8">
    <source>
        <dbReference type="PROSITE" id="PS50045"/>
    </source>
</evidence>
<dbReference type="InterPro" id="IPR025943">
    <property type="entry name" value="Sigma_54_int_dom_ATP-bd_2"/>
</dbReference>
<dbReference type="InterPro" id="IPR003593">
    <property type="entry name" value="AAA+_ATPase"/>
</dbReference>
<dbReference type="FunFam" id="3.40.50.300:FF:000006">
    <property type="entry name" value="DNA-binding transcriptional regulator NtrC"/>
    <property type="match status" value="1"/>
</dbReference>
<dbReference type="PROSITE" id="PS00676">
    <property type="entry name" value="SIGMA54_INTERACT_2"/>
    <property type="match status" value="1"/>
</dbReference>
<keyword evidence="2" id="KW-0067">ATP-binding</keyword>
<dbReference type="SMART" id="SM00382">
    <property type="entry name" value="AAA"/>
    <property type="match status" value="1"/>
</dbReference>
<dbReference type="PROSITE" id="PS50045">
    <property type="entry name" value="SIGMA54_INTERACT_4"/>
    <property type="match status" value="1"/>
</dbReference>
<dbReference type="SUPFAM" id="SSF46689">
    <property type="entry name" value="Homeodomain-like"/>
    <property type="match status" value="1"/>
</dbReference>
<dbReference type="InterPro" id="IPR011006">
    <property type="entry name" value="CheY-like_superfamily"/>
</dbReference>
<dbReference type="PROSITE" id="PS00688">
    <property type="entry name" value="SIGMA54_INTERACT_3"/>
    <property type="match status" value="1"/>
</dbReference>
<feature type="domain" description="Response regulatory" evidence="9">
    <location>
        <begin position="14"/>
        <end position="130"/>
    </location>
</feature>
<dbReference type="Pfam" id="PF02954">
    <property type="entry name" value="HTH_8"/>
    <property type="match status" value="1"/>
</dbReference>
<evidence type="ECO:0000256" key="2">
    <source>
        <dbReference type="ARBA" id="ARBA00022840"/>
    </source>
</evidence>
<dbReference type="InterPro" id="IPR002197">
    <property type="entry name" value="HTH_Fis"/>
</dbReference>
<dbReference type="OrthoDB" id="9814761at2"/>
<keyword evidence="6" id="KW-0597">Phosphoprotein</keyword>
<gene>
    <name evidence="10" type="primary">fis</name>
    <name evidence="10" type="ORF">SOCEGT47_040180</name>
</gene>
<reference evidence="10 11" key="1">
    <citation type="submission" date="2015-09" db="EMBL/GenBank/DDBJ databases">
        <title>Sorangium comparison.</title>
        <authorList>
            <person name="Zaburannyi N."/>
            <person name="Bunk B."/>
            <person name="Overmann J."/>
            <person name="Mueller R."/>
        </authorList>
    </citation>
    <scope>NUCLEOTIDE SEQUENCE [LARGE SCALE GENOMIC DNA]</scope>
    <source>
        <strain evidence="10 11">So ceGT47</strain>
    </source>
</reference>
<dbReference type="Gene3D" id="3.40.50.2300">
    <property type="match status" value="1"/>
</dbReference>
<dbReference type="PRINTS" id="PR01590">
    <property type="entry name" value="HTHFIS"/>
</dbReference>
<keyword evidence="4" id="KW-0238">DNA-binding</keyword>
<dbReference type="Gene3D" id="3.40.50.300">
    <property type="entry name" value="P-loop containing nucleotide triphosphate hydrolases"/>
    <property type="match status" value="1"/>
</dbReference>
<dbReference type="SUPFAM" id="SSF52172">
    <property type="entry name" value="CheY-like"/>
    <property type="match status" value="1"/>
</dbReference>
<accession>A0A4P2Q2Z1</accession>
<dbReference type="SUPFAM" id="SSF52540">
    <property type="entry name" value="P-loop containing nucleoside triphosphate hydrolases"/>
    <property type="match status" value="1"/>
</dbReference>
<feature type="region of interest" description="Disordered" evidence="7">
    <location>
        <begin position="469"/>
        <end position="492"/>
    </location>
</feature>
<dbReference type="InterPro" id="IPR001789">
    <property type="entry name" value="Sig_transdc_resp-reg_receiver"/>
</dbReference>
<evidence type="ECO:0000313" key="11">
    <source>
        <dbReference type="Proteomes" id="UP000295781"/>
    </source>
</evidence>
<evidence type="ECO:0000313" key="10">
    <source>
        <dbReference type="EMBL" id="AUX23491.1"/>
    </source>
</evidence>
<dbReference type="Proteomes" id="UP000295781">
    <property type="component" value="Chromosome"/>
</dbReference>
<dbReference type="RefSeq" id="WP_129356720.1">
    <property type="nucleotide sequence ID" value="NZ_CP012670.1"/>
</dbReference>
<evidence type="ECO:0000256" key="7">
    <source>
        <dbReference type="SAM" id="MobiDB-lite"/>
    </source>
</evidence>
<dbReference type="InterPro" id="IPR025944">
    <property type="entry name" value="Sigma_54_int_dom_CS"/>
</dbReference>
<dbReference type="InterPro" id="IPR002078">
    <property type="entry name" value="Sigma_54_int"/>
</dbReference>
<proteinExistence type="predicted"/>
<evidence type="ECO:0000256" key="3">
    <source>
        <dbReference type="ARBA" id="ARBA00023015"/>
    </source>
</evidence>
<dbReference type="PROSITE" id="PS00675">
    <property type="entry name" value="SIGMA54_INTERACT_1"/>
    <property type="match status" value="1"/>
</dbReference>
<feature type="domain" description="Sigma-54 factor interaction" evidence="8">
    <location>
        <begin position="156"/>
        <end position="385"/>
    </location>
</feature>
<dbReference type="InterPro" id="IPR058031">
    <property type="entry name" value="AAA_lid_NorR"/>
</dbReference>
<dbReference type="PROSITE" id="PS50110">
    <property type="entry name" value="RESPONSE_REGULATORY"/>
    <property type="match status" value="1"/>
</dbReference>
<dbReference type="InterPro" id="IPR025662">
    <property type="entry name" value="Sigma_54_int_dom_ATP-bd_1"/>
</dbReference>
<dbReference type="Gene3D" id="1.10.8.60">
    <property type="match status" value="1"/>
</dbReference>
<keyword evidence="1" id="KW-0547">Nucleotide-binding</keyword>
<feature type="modified residue" description="4-aspartylphosphate" evidence="6">
    <location>
        <position position="65"/>
    </location>
</feature>
<dbReference type="Pfam" id="PF00158">
    <property type="entry name" value="Sigma54_activat"/>
    <property type="match status" value="1"/>
</dbReference>
<keyword evidence="3" id="KW-0805">Transcription regulation</keyword>
<dbReference type="EMBL" id="CP012670">
    <property type="protein sequence ID" value="AUX23491.1"/>
    <property type="molecule type" value="Genomic_DNA"/>
</dbReference>
<dbReference type="GO" id="GO:0000160">
    <property type="term" value="P:phosphorelay signal transduction system"/>
    <property type="evidence" value="ECO:0007669"/>
    <property type="project" value="InterPro"/>
</dbReference>
<evidence type="ECO:0000259" key="9">
    <source>
        <dbReference type="PROSITE" id="PS50110"/>
    </source>
</evidence>
<dbReference type="GO" id="GO:0006355">
    <property type="term" value="P:regulation of DNA-templated transcription"/>
    <property type="evidence" value="ECO:0007669"/>
    <property type="project" value="InterPro"/>
</dbReference>
<evidence type="ECO:0000256" key="4">
    <source>
        <dbReference type="ARBA" id="ARBA00023125"/>
    </source>
</evidence>
<evidence type="ECO:0000256" key="6">
    <source>
        <dbReference type="PROSITE-ProRule" id="PRU00169"/>
    </source>
</evidence>
<keyword evidence="5" id="KW-0804">Transcription</keyword>
<dbReference type="GO" id="GO:0005524">
    <property type="term" value="F:ATP binding"/>
    <property type="evidence" value="ECO:0007669"/>
    <property type="project" value="UniProtKB-KW"/>
</dbReference>
<dbReference type="PANTHER" id="PTHR32071">
    <property type="entry name" value="TRANSCRIPTIONAL REGULATORY PROTEIN"/>
    <property type="match status" value="1"/>
</dbReference>
<dbReference type="InterPro" id="IPR009057">
    <property type="entry name" value="Homeodomain-like_sf"/>
</dbReference>
<dbReference type="SMART" id="SM00448">
    <property type="entry name" value="REC"/>
    <property type="match status" value="1"/>
</dbReference>
<dbReference type="Gene3D" id="1.10.10.60">
    <property type="entry name" value="Homeodomain-like"/>
    <property type="match status" value="1"/>
</dbReference>
<dbReference type="InterPro" id="IPR027417">
    <property type="entry name" value="P-loop_NTPase"/>
</dbReference>
<sequence length="492" mass="52367">MASIPPSVPLNATRVLVVDDEPGLRQVLTVALRRQGYEVAVAPGAGAAIEAIRQNPQPFPLILTDLVMPDGSGIEVLTAAKARSGATEVIVMTAHSTVESALDAMRHGAYDFVTKPFSPAELAALAAKALEKSSIVTENQRLRAQLERRDAGAREPLGAGAAMQRISELIGKIAPTRTTVLITGESGTGKERVARAIHDQSDRAGKPFLVVNCGAMPETLMESELFGHEKGAFTGAGARSLGLFREADGGTLLLDEIGELPAALQVKLLRVLQERKVRPVGAAAEIAVDVRVLAATNRDVEAEVREGRFRQDLYYRLNVIRIELPPLRERPEDISRLAERFVRRFAAELGKDVRGLTTDAVRALDAYTFPGNVRELENMMERAVALAGGPTIGLGDLPSAVAGLSASPAPLLAELPPGGCALDDVLGEVERRLILQALERTGGVRKAAAKLLGVTFRSLRYRLAKHALAAEGEGDDDQDGARRESSPPGAPG</sequence>
<dbReference type="Pfam" id="PF25601">
    <property type="entry name" value="AAA_lid_14"/>
    <property type="match status" value="1"/>
</dbReference>
<dbReference type="CDD" id="cd00009">
    <property type="entry name" value="AAA"/>
    <property type="match status" value="1"/>
</dbReference>